<evidence type="ECO:0000256" key="4">
    <source>
        <dbReference type="ARBA" id="ARBA00004991"/>
    </source>
</evidence>
<evidence type="ECO:0000256" key="6">
    <source>
        <dbReference type="PROSITE-ProRule" id="PRU00108"/>
    </source>
</evidence>
<dbReference type="SUPFAM" id="SSF46689">
    <property type="entry name" value="Homeodomain-like"/>
    <property type="match status" value="1"/>
</dbReference>
<keyword evidence="6" id="KW-0238">DNA-binding</keyword>
<dbReference type="InterPro" id="IPR032794">
    <property type="entry name" value="LINES_N"/>
</dbReference>
<dbReference type="Pfam" id="PF14694">
    <property type="entry name" value="LINES_N"/>
    <property type="match status" value="1"/>
</dbReference>
<dbReference type="GO" id="GO:0003677">
    <property type="term" value="F:DNA binding"/>
    <property type="evidence" value="ECO:0007669"/>
    <property type="project" value="UniProtKB-UniRule"/>
</dbReference>
<dbReference type="GO" id="GO:0005634">
    <property type="term" value="C:nucleus"/>
    <property type="evidence" value="ECO:0007669"/>
    <property type="project" value="UniProtKB-SubCell"/>
</dbReference>
<dbReference type="STRING" id="137246.A0A401SQ86"/>
<feature type="domain" description="Homeobox" evidence="7">
    <location>
        <begin position="737"/>
        <end position="781"/>
    </location>
</feature>
<gene>
    <name evidence="8" type="ORF">chiPu_0010984</name>
</gene>
<keyword evidence="6" id="KW-0371">Homeobox</keyword>
<comment type="caution">
    <text evidence="8">The sequence shown here is derived from an EMBL/GenBank/DDBJ whole genome shotgun (WGS) entry which is preliminary data.</text>
</comment>
<dbReference type="InterPro" id="IPR024875">
    <property type="entry name" value="Protein_Lines"/>
</dbReference>
<reference evidence="8 9" key="1">
    <citation type="journal article" date="2018" name="Nat. Ecol. Evol.">
        <title>Shark genomes provide insights into elasmobranch evolution and the origin of vertebrates.</title>
        <authorList>
            <person name="Hara Y"/>
            <person name="Yamaguchi K"/>
            <person name="Onimaru K"/>
            <person name="Kadota M"/>
            <person name="Koyanagi M"/>
            <person name="Keeley SD"/>
            <person name="Tatsumi K"/>
            <person name="Tanaka K"/>
            <person name="Motone F"/>
            <person name="Kageyama Y"/>
            <person name="Nozu R"/>
            <person name="Adachi N"/>
            <person name="Nishimura O"/>
            <person name="Nakagawa R"/>
            <person name="Tanegashima C"/>
            <person name="Kiyatake I"/>
            <person name="Matsumoto R"/>
            <person name="Murakumo K"/>
            <person name="Nishida K"/>
            <person name="Terakita A"/>
            <person name="Kuratani S"/>
            <person name="Sato K"/>
            <person name="Hyodo S Kuraku.S."/>
        </authorList>
    </citation>
    <scope>NUCLEOTIDE SEQUENCE [LARGE SCALE GENOMIC DNA]</scope>
</reference>
<keyword evidence="9" id="KW-1185">Reference proteome</keyword>
<comment type="pathway">
    <text evidence="4">Sphingolipid metabolism.</text>
</comment>
<comment type="catalytic activity">
    <reaction evidence="5">
        <text>sphinganine + octadecanoyl-CoA = N-(octadecanoyl)-sphinganine + CoA + H(+)</text>
        <dbReference type="Rhea" id="RHEA:36547"/>
        <dbReference type="ChEBI" id="CHEBI:15378"/>
        <dbReference type="ChEBI" id="CHEBI:57287"/>
        <dbReference type="ChEBI" id="CHEBI:57394"/>
        <dbReference type="ChEBI" id="CHEBI:57817"/>
        <dbReference type="ChEBI" id="CHEBI:67033"/>
    </reaction>
    <physiologicalReaction direction="left-to-right" evidence="5">
        <dbReference type="Rhea" id="RHEA:36548"/>
    </physiologicalReaction>
</comment>
<dbReference type="FunFam" id="1.10.10.60:FF:000020">
    <property type="entry name" value="Ceramide synthase 5"/>
    <property type="match status" value="1"/>
</dbReference>
<evidence type="ECO:0000313" key="9">
    <source>
        <dbReference type="Proteomes" id="UP000287033"/>
    </source>
</evidence>
<evidence type="ECO:0000256" key="3">
    <source>
        <dbReference type="ARBA" id="ARBA00004760"/>
    </source>
</evidence>
<dbReference type="CDD" id="cd00086">
    <property type="entry name" value="homeodomain"/>
    <property type="match status" value="1"/>
</dbReference>
<dbReference type="GO" id="GO:0046513">
    <property type="term" value="P:ceramide biosynthetic process"/>
    <property type="evidence" value="ECO:0007669"/>
    <property type="project" value="UniProtKB-ARBA"/>
</dbReference>
<evidence type="ECO:0000259" key="7">
    <source>
        <dbReference type="PROSITE" id="PS50071"/>
    </source>
</evidence>
<dbReference type="GO" id="GO:0005789">
    <property type="term" value="C:endoplasmic reticulum membrane"/>
    <property type="evidence" value="ECO:0007669"/>
    <property type="project" value="UniProtKB-SubCell"/>
</dbReference>
<evidence type="ECO:0000256" key="1">
    <source>
        <dbReference type="ARBA" id="ARBA00004127"/>
    </source>
</evidence>
<dbReference type="EMBL" id="BEZZ01000441">
    <property type="protein sequence ID" value="GCC32523.1"/>
    <property type="molecule type" value="Genomic_DNA"/>
</dbReference>
<protein>
    <recommendedName>
        <fullName evidence="7">Homeobox domain-containing protein</fullName>
    </recommendedName>
</protein>
<dbReference type="OrthoDB" id="8251209at2759"/>
<dbReference type="Proteomes" id="UP000287033">
    <property type="component" value="Unassembled WGS sequence"/>
</dbReference>
<dbReference type="GO" id="GO:0050291">
    <property type="term" value="F:sphingosine N-acyltransferase activity"/>
    <property type="evidence" value="ECO:0007669"/>
    <property type="project" value="UniProtKB-ARBA"/>
</dbReference>
<dbReference type="Gene3D" id="1.10.10.60">
    <property type="entry name" value="Homeodomain-like"/>
    <property type="match status" value="1"/>
</dbReference>
<dbReference type="PANTHER" id="PTHR16057:SF1">
    <property type="entry name" value="PROTEIN LINES HOMOLOG 1"/>
    <property type="match status" value="1"/>
</dbReference>
<dbReference type="PROSITE" id="PS50071">
    <property type="entry name" value="HOMEOBOX_2"/>
    <property type="match status" value="1"/>
</dbReference>
<dbReference type="AlphaFoldDB" id="A0A401SQ86"/>
<organism evidence="8 9">
    <name type="scientific">Chiloscyllium punctatum</name>
    <name type="common">Brownbanded bambooshark</name>
    <name type="synonym">Hemiscyllium punctatum</name>
    <dbReference type="NCBI Taxonomy" id="137246"/>
    <lineage>
        <taxon>Eukaryota</taxon>
        <taxon>Metazoa</taxon>
        <taxon>Chordata</taxon>
        <taxon>Craniata</taxon>
        <taxon>Vertebrata</taxon>
        <taxon>Chondrichthyes</taxon>
        <taxon>Elasmobranchii</taxon>
        <taxon>Galeomorphii</taxon>
        <taxon>Galeoidea</taxon>
        <taxon>Orectolobiformes</taxon>
        <taxon>Hemiscylliidae</taxon>
        <taxon>Chiloscyllium</taxon>
    </lineage>
</organism>
<name>A0A401SQ86_CHIPU</name>
<evidence type="ECO:0000256" key="2">
    <source>
        <dbReference type="ARBA" id="ARBA00004586"/>
    </source>
</evidence>
<comment type="pathway">
    <text evidence="3">Lipid metabolism; sphingolipid metabolism.</text>
</comment>
<dbReference type="PANTHER" id="PTHR16057">
    <property type="entry name" value="WINS1, 2 PROTEIN"/>
    <property type="match status" value="1"/>
</dbReference>
<evidence type="ECO:0000313" key="8">
    <source>
        <dbReference type="EMBL" id="GCC32523.1"/>
    </source>
</evidence>
<keyword evidence="6" id="KW-0539">Nucleus</keyword>
<dbReference type="InterPro" id="IPR001356">
    <property type="entry name" value="HD"/>
</dbReference>
<evidence type="ECO:0000256" key="5">
    <source>
        <dbReference type="ARBA" id="ARBA00049036"/>
    </source>
</evidence>
<proteinExistence type="predicted"/>
<feature type="DNA-binding region" description="Homeobox" evidence="6">
    <location>
        <begin position="739"/>
        <end position="782"/>
    </location>
</feature>
<sequence>MKTLRILLEDMELLSKLVLLFGYPDKLLSHLAVKSVASLILVEILVMNLSVESWISSYLYALSEDPGNSQAAEWVQTITFVIKEVLKRKSLNKAAIIEKFLTPMDSVFSGLYSFMFTPYSDDCQTSGATTGPDTENIATTNQLVFVDLLEIFVSIRIQLKLNFPCLRILYLRTSQLLQYVVSSAHYLVKKRLLVLLKQCFLCRAGESNVNDSSCATSEQDSHMQHDFLAVSNAVLQALVSGQFRKLAVSPKPCFFGGNEMVGVVDSNCGPDLVMIRAVCLILIKAMEIKVQTRTFDVTEQGCLRAELQPCVSQLMTFLRMHFRCPVRTQQLSHPCVLVSLVFSEQDDDMVEAAKALLTIYISCYRSLDIYPQEKANNSCEACEHCFNPHCIFLLILQSLAFDHSVLLDFLISTETCFLEYLVRYLRLLQEDWWFFCCICAQFDEAAAAESFCCSEINEICDDFSLIPHVEQDRTNNQIVTENSKEAVVTPITPHFLTPVRDPRNNVDTVKSSNSGHLMSSNRHWPCEQPRSLVDYESSEDSDNEVMEASCLNILSLDTNQGIVTNNTLTIGETVKQDPEAISIKVVRNSREIKSHSCEDNTKMPLERIFKKSLVYGSITVVKVEEQLGNSSHTIDKNRQRQQSQRILKATCKRMLQILSDWFWWDHLWLPRNLTWTDLEDREGFVYAKVSHLYVTVFYAALLMIVRHFFERYIATPLAKILGVKDQIRLKVTHNVVLENFFVSTSKHPTRSQLEGLSKKCSWTVRMVERWFRRRRNQERPSLMKKFREAWVH</sequence>
<dbReference type="InterPro" id="IPR009057">
    <property type="entry name" value="Homeodomain-like_sf"/>
</dbReference>
<comment type="subcellular location">
    <subcellularLocation>
        <location evidence="1">Endomembrane system</location>
        <topology evidence="1">Multi-pass membrane protein</topology>
    </subcellularLocation>
    <subcellularLocation>
        <location evidence="2">Endoplasmic reticulum membrane</location>
    </subcellularLocation>
    <subcellularLocation>
        <location evidence="6">Nucleus</location>
    </subcellularLocation>
</comment>
<accession>A0A401SQ86</accession>